<evidence type="ECO:0000256" key="1">
    <source>
        <dbReference type="ARBA" id="ARBA00005898"/>
    </source>
</evidence>
<dbReference type="EMBL" id="CAEZWT010000021">
    <property type="protein sequence ID" value="CAB4666327.1"/>
    <property type="molecule type" value="Genomic_DNA"/>
</dbReference>
<dbReference type="Pfam" id="PF02875">
    <property type="entry name" value="Mur_ligase_C"/>
    <property type="match status" value="1"/>
</dbReference>
<dbReference type="PANTHER" id="PTHR23135:SF4">
    <property type="entry name" value="UDP-N-ACETYLMURAMOYL-L-ALANYL-D-GLUTAMATE--2,6-DIAMINOPIMELATE LIGASE MURE HOMOLOG, CHLOROPLASTIC"/>
    <property type="match status" value="1"/>
</dbReference>
<feature type="domain" description="Mur ligase C-terminal" evidence="2">
    <location>
        <begin position="269"/>
        <end position="395"/>
    </location>
</feature>
<gene>
    <name evidence="4" type="ORF">UFOPK2289_00860</name>
</gene>
<evidence type="ECO:0000313" key="4">
    <source>
        <dbReference type="EMBL" id="CAB4666327.1"/>
    </source>
</evidence>
<organism evidence="4">
    <name type="scientific">freshwater metagenome</name>
    <dbReference type="NCBI Taxonomy" id="449393"/>
    <lineage>
        <taxon>unclassified sequences</taxon>
        <taxon>metagenomes</taxon>
        <taxon>ecological metagenomes</taxon>
    </lineage>
</organism>
<dbReference type="InterPro" id="IPR004101">
    <property type="entry name" value="Mur_ligase_C"/>
</dbReference>
<name>A0A6J6LWT3_9ZZZZ</name>
<dbReference type="GO" id="GO:0051301">
    <property type="term" value="P:cell division"/>
    <property type="evidence" value="ECO:0007669"/>
    <property type="project" value="InterPro"/>
</dbReference>
<dbReference type="InterPro" id="IPR036615">
    <property type="entry name" value="Mur_ligase_C_dom_sf"/>
</dbReference>
<dbReference type="AlphaFoldDB" id="A0A6J6LWT3"/>
<sequence length="423" mass="45737">MLTDSEGSRVFNGLPIIVVDNPRRVAGGLSAWFYGEPMRDLFSVGITGTTGKTPTTTLLHQIWTLAGREAGLIGTVETRIGKDILASKHTTPESAELQALVASMKERHVTNLAMEVSSHAIALDRIRGAHFSIVGFTNLSQDHLDFHSTLEEYFSVKRSLFAFEYAGLALINIDDSHGMKLAQNLSIPYQSLSRKDVTADWNYVHAIRDKRGYEIAIRGTGGILINSFLPLLGSFNLDNALMAIAIACESGVDPLLLETIIPKLTGARGRLEEVFAGQNFGAYVDYAHTPDAVARVLEACAERKTGRVIGVLGCGGDRDSSKRPLMGRELLNGCDIAVFTSDNPRSENPNAILEAMTSGLSLAQPHAVIEDRRKAIAYAISQASPGDIVIVMGKGHESGQEIAGVIHEFDDRAVLAEEIANLK</sequence>
<dbReference type="GO" id="GO:0016881">
    <property type="term" value="F:acid-amino acid ligase activity"/>
    <property type="evidence" value="ECO:0007669"/>
    <property type="project" value="InterPro"/>
</dbReference>
<dbReference type="Gene3D" id="3.40.1190.10">
    <property type="entry name" value="Mur-like, catalytic domain"/>
    <property type="match status" value="1"/>
</dbReference>
<dbReference type="PANTHER" id="PTHR23135">
    <property type="entry name" value="MUR LIGASE FAMILY MEMBER"/>
    <property type="match status" value="1"/>
</dbReference>
<dbReference type="GO" id="GO:0005524">
    <property type="term" value="F:ATP binding"/>
    <property type="evidence" value="ECO:0007669"/>
    <property type="project" value="InterPro"/>
</dbReference>
<evidence type="ECO:0000259" key="2">
    <source>
        <dbReference type="Pfam" id="PF02875"/>
    </source>
</evidence>
<dbReference type="SUPFAM" id="SSF53623">
    <property type="entry name" value="MurD-like peptide ligases, catalytic domain"/>
    <property type="match status" value="1"/>
</dbReference>
<dbReference type="InterPro" id="IPR036565">
    <property type="entry name" value="Mur-like_cat_sf"/>
</dbReference>
<dbReference type="SUPFAM" id="SSF53244">
    <property type="entry name" value="MurD-like peptide ligases, peptide-binding domain"/>
    <property type="match status" value="1"/>
</dbReference>
<feature type="domain" description="Mur ligase central" evidence="3">
    <location>
        <begin position="46"/>
        <end position="247"/>
    </location>
</feature>
<protein>
    <submittedName>
        <fullName evidence="4">Unannotated protein</fullName>
    </submittedName>
</protein>
<evidence type="ECO:0000259" key="3">
    <source>
        <dbReference type="Pfam" id="PF08245"/>
    </source>
</evidence>
<dbReference type="InterPro" id="IPR013221">
    <property type="entry name" value="Mur_ligase_cen"/>
</dbReference>
<comment type="similarity">
    <text evidence="1">Belongs to the MurCDEF family. MurE subfamily.</text>
</comment>
<dbReference type="NCBIfam" id="NF001126">
    <property type="entry name" value="PRK00139.1-4"/>
    <property type="match status" value="1"/>
</dbReference>
<dbReference type="Gene3D" id="3.90.190.20">
    <property type="entry name" value="Mur ligase, C-terminal domain"/>
    <property type="match status" value="1"/>
</dbReference>
<proteinExistence type="inferred from homology"/>
<dbReference type="InterPro" id="IPR005761">
    <property type="entry name" value="UDP-N-AcMur-Glu-dNH2Pim_ligase"/>
</dbReference>
<dbReference type="GO" id="GO:0005737">
    <property type="term" value="C:cytoplasm"/>
    <property type="evidence" value="ECO:0007669"/>
    <property type="project" value="InterPro"/>
</dbReference>
<reference evidence="4" key="1">
    <citation type="submission" date="2020-05" db="EMBL/GenBank/DDBJ databases">
        <authorList>
            <person name="Chiriac C."/>
            <person name="Salcher M."/>
            <person name="Ghai R."/>
            <person name="Kavagutti S V."/>
        </authorList>
    </citation>
    <scope>NUCLEOTIDE SEQUENCE</scope>
</reference>
<dbReference type="Pfam" id="PF08245">
    <property type="entry name" value="Mur_ligase_M"/>
    <property type="match status" value="1"/>
</dbReference>
<accession>A0A6J6LWT3</accession>
<dbReference type="GO" id="GO:0008360">
    <property type="term" value="P:regulation of cell shape"/>
    <property type="evidence" value="ECO:0007669"/>
    <property type="project" value="InterPro"/>
</dbReference>
<dbReference type="NCBIfam" id="TIGR01085">
    <property type="entry name" value="murE"/>
    <property type="match status" value="1"/>
</dbReference>